<evidence type="ECO:0000313" key="1">
    <source>
        <dbReference type="EMBL" id="CAE6942373.1"/>
    </source>
</evidence>
<sequence length="183" mass="20550">MALQFSTEGLAAEWDAEDSIRLRLRSGKHLENVDCGEDPCNRAAVLNMQLLVPVLVRMKACDLHLPSVDALRVEVKAVYDLSQRIVEETRVDDSAWFIRRMVVFVKRKTQKELVSLDYDFQELCLILNPELQDLVDSIRAQSKPEDPADASGADPAEDVLWIPEQVLPGNFRCQDGLGVQGCV</sequence>
<dbReference type="OrthoDB" id="445121at2759"/>
<accession>A0A812H6K3</accession>
<keyword evidence="2" id="KW-1185">Reference proteome</keyword>
<protein>
    <submittedName>
        <fullName evidence="1">Uncharacterized protein</fullName>
    </submittedName>
</protein>
<gene>
    <name evidence="1" type="ORF">SNAT2548_LOCUS1257</name>
</gene>
<proteinExistence type="predicted"/>
<comment type="caution">
    <text evidence="1">The sequence shown here is derived from an EMBL/GenBank/DDBJ whole genome shotgun (WGS) entry which is preliminary data.</text>
</comment>
<organism evidence="1 2">
    <name type="scientific">Symbiodinium natans</name>
    <dbReference type="NCBI Taxonomy" id="878477"/>
    <lineage>
        <taxon>Eukaryota</taxon>
        <taxon>Sar</taxon>
        <taxon>Alveolata</taxon>
        <taxon>Dinophyceae</taxon>
        <taxon>Suessiales</taxon>
        <taxon>Symbiodiniaceae</taxon>
        <taxon>Symbiodinium</taxon>
    </lineage>
</organism>
<dbReference type="EMBL" id="CAJNDS010000068">
    <property type="protein sequence ID" value="CAE6942373.1"/>
    <property type="molecule type" value="Genomic_DNA"/>
</dbReference>
<dbReference type="Proteomes" id="UP000604046">
    <property type="component" value="Unassembled WGS sequence"/>
</dbReference>
<name>A0A812H6K3_9DINO</name>
<evidence type="ECO:0000313" key="2">
    <source>
        <dbReference type="Proteomes" id="UP000604046"/>
    </source>
</evidence>
<dbReference type="AlphaFoldDB" id="A0A812H6K3"/>
<reference evidence="1" key="1">
    <citation type="submission" date="2021-02" db="EMBL/GenBank/DDBJ databases">
        <authorList>
            <person name="Dougan E. K."/>
            <person name="Rhodes N."/>
            <person name="Thang M."/>
            <person name="Chan C."/>
        </authorList>
    </citation>
    <scope>NUCLEOTIDE SEQUENCE</scope>
</reference>